<comment type="similarity">
    <text evidence="3">Belongs to the SNUT3 family.</text>
</comment>
<comment type="subunit">
    <text evidence="4">Part of a tri-snRNP complex.</text>
</comment>
<evidence type="ECO:0000313" key="11">
    <source>
        <dbReference type="Proteomes" id="UP000001449"/>
    </source>
</evidence>
<reference evidence="10 11" key="1">
    <citation type="journal article" date="2004" name="Science">
        <title>The genome of the diatom Thalassiosira pseudonana: ecology, evolution, and metabolism.</title>
        <authorList>
            <person name="Armbrust E.V."/>
            <person name="Berges J.A."/>
            <person name="Bowler C."/>
            <person name="Green B.R."/>
            <person name="Martinez D."/>
            <person name="Putnam N.H."/>
            <person name="Zhou S."/>
            <person name="Allen A.E."/>
            <person name="Apt K.E."/>
            <person name="Bechner M."/>
            <person name="Brzezinski M.A."/>
            <person name="Chaal B.K."/>
            <person name="Chiovitti A."/>
            <person name="Davis A.K."/>
            <person name="Demarest M.S."/>
            <person name="Detter J.C."/>
            <person name="Glavina T."/>
            <person name="Goodstein D."/>
            <person name="Hadi M.Z."/>
            <person name="Hellsten U."/>
            <person name="Hildebrand M."/>
            <person name="Jenkins B.D."/>
            <person name="Jurka J."/>
            <person name="Kapitonov V.V."/>
            <person name="Kroger N."/>
            <person name="Lau W.W."/>
            <person name="Lane T.W."/>
            <person name="Larimer F.W."/>
            <person name="Lippmeier J.C."/>
            <person name="Lucas S."/>
            <person name="Medina M."/>
            <person name="Montsant A."/>
            <person name="Obornik M."/>
            <person name="Parker M.S."/>
            <person name="Palenik B."/>
            <person name="Pazour G.J."/>
            <person name="Richardson P.M."/>
            <person name="Rynearson T.A."/>
            <person name="Saito M.A."/>
            <person name="Schwartz D.C."/>
            <person name="Thamatrakoln K."/>
            <person name="Valentin K."/>
            <person name="Vardi A."/>
            <person name="Wilkerson F.P."/>
            <person name="Rokhsar D.S."/>
        </authorList>
    </citation>
    <scope>NUCLEOTIDE SEQUENCE [LARGE SCALE GENOMIC DNA]</scope>
    <source>
        <strain evidence="10 11">CCMP1335</strain>
    </source>
</reference>
<dbReference type="HOGENOM" id="CLU_075596_2_1_1"/>
<reference evidence="10 11" key="2">
    <citation type="journal article" date="2008" name="Nature">
        <title>The Phaeodactylum genome reveals the evolutionary history of diatom genomes.</title>
        <authorList>
            <person name="Bowler C."/>
            <person name="Allen A.E."/>
            <person name="Badger J.H."/>
            <person name="Grimwood J."/>
            <person name="Jabbari K."/>
            <person name="Kuo A."/>
            <person name="Maheswari U."/>
            <person name="Martens C."/>
            <person name="Maumus F."/>
            <person name="Otillar R.P."/>
            <person name="Rayko E."/>
            <person name="Salamov A."/>
            <person name="Vandepoele K."/>
            <person name="Beszteri B."/>
            <person name="Gruber A."/>
            <person name="Heijde M."/>
            <person name="Katinka M."/>
            <person name="Mock T."/>
            <person name="Valentin K."/>
            <person name="Verret F."/>
            <person name="Berges J.A."/>
            <person name="Brownlee C."/>
            <person name="Cadoret J.P."/>
            <person name="Chiovitti A."/>
            <person name="Choi C.J."/>
            <person name="Coesel S."/>
            <person name="De Martino A."/>
            <person name="Detter J.C."/>
            <person name="Durkin C."/>
            <person name="Falciatore A."/>
            <person name="Fournet J."/>
            <person name="Haruta M."/>
            <person name="Huysman M.J."/>
            <person name="Jenkins B.D."/>
            <person name="Jiroutova K."/>
            <person name="Jorgensen R.E."/>
            <person name="Joubert Y."/>
            <person name="Kaplan A."/>
            <person name="Kroger N."/>
            <person name="Kroth P.G."/>
            <person name="La Roche J."/>
            <person name="Lindquist E."/>
            <person name="Lommer M."/>
            <person name="Martin-Jezequel V."/>
            <person name="Lopez P.J."/>
            <person name="Lucas S."/>
            <person name="Mangogna M."/>
            <person name="McGinnis K."/>
            <person name="Medlin L.K."/>
            <person name="Montsant A."/>
            <person name="Oudot-Le Secq M.P."/>
            <person name="Napoli C."/>
            <person name="Obornik M."/>
            <person name="Parker M.S."/>
            <person name="Petit J.L."/>
            <person name="Porcel B.M."/>
            <person name="Poulsen N."/>
            <person name="Robison M."/>
            <person name="Rychlewski L."/>
            <person name="Rynearson T.A."/>
            <person name="Schmutz J."/>
            <person name="Shapiro H."/>
            <person name="Siaut M."/>
            <person name="Stanley M."/>
            <person name="Sussman M.R."/>
            <person name="Taylor A.R."/>
            <person name="Vardi A."/>
            <person name="von Dassow P."/>
            <person name="Vyverman W."/>
            <person name="Willis A."/>
            <person name="Wyrwicz L.S."/>
            <person name="Rokhsar D.S."/>
            <person name="Weissenbach J."/>
            <person name="Armbrust E.V."/>
            <person name="Green B.R."/>
            <person name="Van de Peer Y."/>
            <person name="Grigoriev I.V."/>
        </authorList>
    </citation>
    <scope>NUCLEOTIDE SEQUENCE [LARGE SCALE GENOMIC DNA]</scope>
    <source>
        <strain evidence="10 11">CCMP1335</strain>
    </source>
</reference>
<dbReference type="OMA" id="VDSSTMW"/>
<evidence type="ECO:0000256" key="5">
    <source>
        <dbReference type="ARBA" id="ARBA00022664"/>
    </source>
</evidence>
<dbReference type="Pfam" id="PF08648">
    <property type="entry name" value="SNRNP27"/>
    <property type="match status" value="1"/>
</dbReference>
<dbReference type="RefSeq" id="XP_002293355.1">
    <property type="nucleotide sequence ID" value="XM_002293319.1"/>
</dbReference>
<feature type="compositionally biased region" description="Acidic residues" evidence="8">
    <location>
        <begin position="99"/>
        <end position="112"/>
    </location>
</feature>
<proteinExistence type="inferred from homology"/>
<protein>
    <recommendedName>
        <fullName evidence="9">U4/U6.U5 small nuclear ribonucleoprotein 27kDa protein domain-containing protein</fullName>
    </recommendedName>
</protein>
<dbReference type="GeneID" id="7453019"/>
<evidence type="ECO:0000256" key="7">
    <source>
        <dbReference type="ARBA" id="ARBA00023242"/>
    </source>
</evidence>
<accession>B8CB98</accession>
<keyword evidence="5" id="KW-0507">mRNA processing</keyword>
<dbReference type="PANTHER" id="PTHR31077">
    <property type="entry name" value="U4/U6.U5 SMALL NUCLEAR RIBONUCLEOPROTEIN 27 KDA PROTEIN"/>
    <property type="match status" value="1"/>
</dbReference>
<feature type="compositionally biased region" description="Basic residues" evidence="8">
    <location>
        <begin position="1"/>
        <end position="11"/>
    </location>
</feature>
<comment type="subcellular location">
    <subcellularLocation>
        <location evidence="2">Nucleus</location>
    </subcellularLocation>
</comment>
<organism evidence="10 11">
    <name type="scientific">Thalassiosira pseudonana</name>
    <name type="common">Marine diatom</name>
    <name type="synonym">Cyclotella nana</name>
    <dbReference type="NCBI Taxonomy" id="35128"/>
    <lineage>
        <taxon>Eukaryota</taxon>
        <taxon>Sar</taxon>
        <taxon>Stramenopiles</taxon>
        <taxon>Ochrophyta</taxon>
        <taxon>Bacillariophyta</taxon>
        <taxon>Coscinodiscophyceae</taxon>
        <taxon>Thalassiosirophycidae</taxon>
        <taxon>Thalassiosirales</taxon>
        <taxon>Thalassiosiraceae</taxon>
        <taxon>Thalassiosira</taxon>
    </lineage>
</organism>
<evidence type="ECO:0000256" key="6">
    <source>
        <dbReference type="ARBA" id="ARBA00023187"/>
    </source>
</evidence>
<feature type="region of interest" description="Disordered" evidence="8">
    <location>
        <begin position="1"/>
        <end position="168"/>
    </location>
</feature>
<feature type="compositionally biased region" description="Basic and acidic residues" evidence="8">
    <location>
        <begin position="22"/>
        <end position="63"/>
    </location>
</feature>
<dbReference type="PANTHER" id="PTHR31077:SF1">
    <property type="entry name" value="U4_U6.U5 SMALL NUCLEAR RIBONUCLEOPROTEIN 27 KDA PROTEIN"/>
    <property type="match status" value="1"/>
</dbReference>
<evidence type="ECO:0000256" key="2">
    <source>
        <dbReference type="ARBA" id="ARBA00004123"/>
    </source>
</evidence>
<name>B8CB98_THAPS</name>
<keyword evidence="7" id="KW-0539">Nucleus</keyword>
<evidence type="ECO:0000313" key="10">
    <source>
        <dbReference type="EMBL" id="EED89091.1"/>
    </source>
</evidence>
<dbReference type="EMBL" id="CM000648">
    <property type="protein sequence ID" value="EED89091.1"/>
    <property type="molecule type" value="Genomic_DNA"/>
</dbReference>
<dbReference type="Proteomes" id="UP000001449">
    <property type="component" value="Chromosome 13"/>
</dbReference>
<dbReference type="GO" id="GO:0006397">
    <property type="term" value="P:mRNA processing"/>
    <property type="evidence" value="ECO:0007669"/>
    <property type="project" value="UniProtKB-KW"/>
</dbReference>
<feature type="domain" description="U4/U6.U5 small nuclear ribonucleoprotein 27kDa protein" evidence="9">
    <location>
        <begin position="108"/>
        <end position="167"/>
    </location>
</feature>
<comment type="function">
    <text evidence="1">May play a role in mRNA splicing.</text>
</comment>
<keyword evidence="11" id="KW-1185">Reference proteome</keyword>
<keyword evidence="6" id="KW-0508">mRNA splicing</keyword>
<evidence type="ECO:0000256" key="1">
    <source>
        <dbReference type="ARBA" id="ARBA00003632"/>
    </source>
</evidence>
<evidence type="ECO:0000256" key="3">
    <source>
        <dbReference type="ARBA" id="ARBA00008218"/>
    </source>
</evidence>
<dbReference type="InterPro" id="IPR013957">
    <property type="entry name" value="SNRNP27"/>
</dbReference>
<dbReference type="STRING" id="35128.B8CB98"/>
<dbReference type="PaxDb" id="35128-Thaps9417"/>
<evidence type="ECO:0000256" key="4">
    <source>
        <dbReference type="ARBA" id="ARBA00011825"/>
    </source>
</evidence>
<gene>
    <name evidence="10" type="ORF">THAPSDRAFT_9417</name>
</gene>
<dbReference type="KEGG" id="tps:THAPSDRAFT_9417"/>
<dbReference type="InParanoid" id="B8CB98"/>
<sequence>MERRSRSRSRSRSPNPNGRNRTFRDNARTRGGEDGDTDKERLERERRERMARLRAENDAEEKGTPSVALEYEDDRKRLLQGAGRGGEGASPATKKNGEAIDDDDVDGDEQDDMMQMLGFGGFGSTKGKAVQDNQSSAARGAASKNKGRKYRQYMNRKGGFNRPLDKMN</sequence>
<dbReference type="GO" id="GO:0005634">
    <property type="term" value="C:nucleus"/>
    <property type="evidence" value="ECO:0007669"/>
    <property type="project" value="UniProtKB-SubCell"/>
</dbReference>
<evidence type="ECO:0000256" key="8">
    <source>
        <dbReference type="SAM" id="MobiDB-lite"/>
    </source>
</evidence>
<dbReference type="eggNOG" id="KOG3263">
    <property type="taxonomic scope" value="Eukaryota"/>
</dbReference>
<dbReference type="AlphaFoldDB" id="B8CB98"/>
<evidence type="ECO:0000259" key="9">
    <source>
        <dbReference type="Pfam" id="PF08648"/>
    </source>
</evidence>
<dbReference type="GO" id="GO:0008380">
    <property type="term" value="P:RNA splicing"/>
    <property type="evidence" value="ECO:0007669"/>
    <property type="project" value="UniProtKB-KW"/>
</dbReference>